<sequence length="271" mass="29372">MVVLSVDLATRSWSDLGVVLLEQSGPSIHCEILRWKDSAPPPVIELALRLDQTSEQHGAQVLMLDGPQAWKSDDNGYVHSRVSERALNTAAKMGLPGTVLPGSYERFVGYCLALYDALARLGWQRLATRDYPGLAPQKILIESYPHAAWKSLGIHPLPAKRKCRVSHLAEAWAALTEMLPITASQPPNHDQLQAIVGGLPGLAITARAAAQPASDQTGAAVDPAPTGSRIVGLPPRQEGGHWREGFIVLPVPPAVRSIHWLNSTDWPKNNN</sequence>
<name>E6PXC0_9ZZZZ</name>
<reference evidence="1" key="1">
    <citation type="submission" date="2009-10" db="EMBL/GenBank/DDBJ databases">
        <title>Diversity of trophic interactions inside an arsenic-rich microbial ecosystem.</title>
        <authorList>
            <person name="Bertin P.N."/>
            <person name="Heinrich-Salmeron A."/>
            <person name="Pelletier E."/>
            <person name="Goulhen-Chollet F."/>
            <person name="Arsene-Ploetze F."/>
            <person name="Gallien S."/>
            <person name="Calteau A."/>
            <person name="Vallenet D."/>
            <person name="Casiot C."/>
            <person name="Chane-Woon-Ming B."/>
            <person name="Giloteaux L."/>
            <person name="Barakat M."/>
            <person name="Bonnefoy V."/>
            <person name="Bruneel O."/>
            <person name="Chandler M."/>
            <person name="Cleiss J."/>
            <person name="Duran R."/>
            <person name="Elbaz-Poulichet F."/>
            <person name="Fonknechten N."/>
            <person name="Lauga B."/>
            <person name="Mornico D."/>
            <person name="Ortet P."/>
            <person name="Schaeffer C."/>
            <person name="Siguier P."/>
            <person name="Alexander Thil Smith A."/>
            <person name="Van Dorsselaer A."/>
            <person name="Weissenbach J."/>
            <person name="Medigue C."/>
            <person name="Le Paslier D."/>
        </authorList>
    </citation>
    <scope>NUCLEOTIDE SEQUENCE</scope>
</reference>
<gene>
    <name evidence="1" type="ORF">CARN3_0517</name>
</gene>
<comment type="caution">
    <text evidence="1">The sequence shown here is derived from an EMBL/GenBank/DDBJ whole genome shotgun (WGS) entry which is preliminary data.</text>
</comment>
<evidence type="ECO:0000313" key="1">
    <source>
        <dbReference type="EMBL" id="CBH99579.1"/>
    </source>
</evidence>
<organism evidence="1">
    <name type="scientific">mine drainage metagenome</name>
    <dbReference type="NCBI Taxonomy" id="410659"/>
    <lineage>
        <taxon>unclassified sequences</taxon>
        <taxon>metagenomes</taxon>
        <taxon>ecological metagenomes</taxon>
    </lineage>
</organism>
<dbReference type="AlphaFoldDB" id="E6PXC0"/>
<proteinExistence type="predicted"/>
<accession>E6PXC0</accession>
<protein>
    <recommendedName>
        <fullName evidence="2">DUF429 domain-containing protein</fullName>
    </recommendedName>
</protein>
<evidence type="ECO:0008006" key="2">
    <source>
        <dbReference type="Google" id="ProtNLM"/>
    </source>
</evidence>
<dbReference type="EMBL" id="CABN01000033">
    <property type="protein sequence ID" value="CBH99579.1"/>
    <property type="molecule type" value="Genomic_DNA"/>
</dbReference>